<dbReference type="GO" id="GO:0042601">
    <property type="term" value="C:endospore-forming forespore"/>
    <property type="evidence" value="ECO:0007669"/>
    <property type="project" value="TreeGrafter"/>
</dbReference>
<evidence type="ECO:0000313" key="1">
    <source>
        <dbReference type="EMBL" id="SQB34358.1"/>
    </source>
</evidence>
<dbReference type="EMBL" id="UAWC01000007">
    <property type="protein sequence ID" value="SQB34358.1"/>
    <property type="molecule type" value="Genomic_DNA"/>
</dbReference>
<dbReference type="InterPro" id="IPR047175">
    <property type="entry name" value="CotS-like"/>
</dbReference>
<name>A0A2X2W0F1_CLOCO</name>
<reference evidence="1 2" key="1">
    <citation type="submission" date="2018-06" db="EMBL/GenBank/DDBJ databases">
        <authorList>
            <consortium name="Pathogen Informatics"/>
            <person name="Doyle S."/>
        </authorList>
    </citation>
    <scope>NUCLEOTIDE SEQUENCE [LARGE SCALE GENOMIC DNA]</scope>
    <source>
        <strain evidence="1 2">NCTC13028</strain>
    </source>
</reference>
<keyword evidence="1" id="KW-0167">Capsid protein</keyword>
<dbReference type="AlphaFoldDB" id="A0A2X2W0F1"/>
<proteinExistence type="predicted"/>
<sequence length="250" mass="30054">MIRRETFLKYLKDKNILVDETINSPIKANNVDETKLEEQFYIINDFHKRVMGYENIKDRLDSGIGKTIEEYKVCIKKVNRDLKKIKLEGPNNAFENKFLELGEEHIEKGKKAIKNIYKNEYYLLITRSMKNKEIILDKVDFKHLKKEDEFIKLKTINKCKYNLVEMDCFYLLYRYKKKGVSLDYYMLIDKFCSIANLGENSYQFILSLLSFPYEFMKVIMNYRYNRKNLSEHEYLLDLIKSSEQKNLISI</sequence>
<keyword evidence="1" id="KW-0946">Virion</keyword>
<dbReference type="PANTHER" id="PTHR39179">
    <property type="entry name" value="SPORE COAT PROTEIN I"/>
    <property type="match status" value="1"/>
</dbReference>
<dbReference type="Proteomes" id="UP000250223">
    <property type="component" value="Unassembled WGS sequence"/>
</dbReference>
<gene>
    <name evidence="1" type="ORF">NCTC13028_01261</name>
</gene>
<dbReference type="PANTHER" id="PTHR39179:SF1">
    <property type="entry name" value="SPORE COAT PROTEIN I"/>
    <property type="match status" value="1"/>
</dbReference>
<evidence type="ECO:0000313" key="2">
    <source>
        <dbReference type="Proteomes" id="UP000250223"/>
    </source>
</evidence>
<organism evidence="1 2">
    <name type="scientific">Clostridium cochlearium</name>
    <dbReference type="NCBI Taxonomy" id="1494"/>
    <lineage>
        <taxon>Bacteria</taxon>
        <taxon>Bacillati</taxon>
        <taxon>Bacillota</taxon>
        <taxon>Clostridia</taxon>
        <taxon>Eubacteriales</taxon>
        <taxon>Clostridiaceae</taxon>
        <taxon>Clostridium</taxon>
    </lineage>
</organism>
<accession>A0A2X2W0F1</accession>
<protein>
    <submittedName>
        <fullName evidence="1">Spore coat protein</fullName>
    </submittedName>
</protein>
<dbReference type="RefSeq" id="WP_111921447.1">
    <property type="nucleotide sequence ID" value="NZ_UAWC01000007.1"/>
</dbReference>
<dbReference type="Gene3D" id="3.90.1200.10">
    <property type="match status" value="1"/>
</dbReference>